<feature type="transmembrane region" description="Helical" evidence="1">
    <location>
        <begin position="130"/>
        <end position="155"/>
    </location>
</feature>
<keyword evidence="1" id="KW-1133">Transmembrane helix</keyword>
<accession>A0A2H3KWL1</accession>
<name>A0A2H3KWL1_9CHLR</name>
<feature type="transmembrane region" description="Helical" evidence="1">
    <location>
        <begin position="12"/>
        <end position="31"/>
    </location>
</feature>
<keyword evidence="1" id="KW-0472">Membrane</keyword>
<dbReference type="EMBL" id="LYXE01000063">
    <property type="protein sequence ID" value="PDV99779.1"/>
    <property type="molecule type" value="Genomic_DNA"/>
</dbReference>
<organism evidence="2 3">
    <name type="scientific">Candidatus Chloroploca asiatica</name>
    <dbReference type="NCBI Taxonomy" id="1506545"/>
    <lineage>
        <taxon>Bacteria</taxon>
        <taxon>Bacillati</taxon>
        <taxon>Chloroflexota</taxon>
        <taxon>Chloroflexia</taxon>
        <taxon>Chloroflexales</taxon>
        <taxon>Chloroflexineae</taxon>
        <taxon>Oscillochloridaceae</taxon>
        <taxon>Candidatus Chloroploca</taxon>
    </lineage>
</organism>
<evidence type="ECO:0000313" key="2">
    <source>
        <dbReference type="EMBL" id="PDV99779.1"/>
    </source>
</evidence>
<protein>
    <submittedName>
        <fullName evidence="2">Photosynthetic complex assembly protein 2</fullName>
    </submittedName>
</protein>
<gene>
    <name evidence="2" type="ORF">A9Q02_00765</name>
</gene>
<dbReference type="RefSeq" id="WP_097651540.1">
    <property type="nucleotide sequence ID" value="NZ_LYXE01000063.1"/>
</dbReference>
<keyword evidence="3" id="KW-1185">Reference proteome</keyword>
<dbReference type="InterPro" id="IPR017496">
    <property type="entry name" value="Photo_alph_chp2"/>
</dbReference>
<sequence length="257" mass="28200">MLSPLPAWPDVLLYPLLAAMLLWVGLTVIVGSLNRRSPWPGRVALVAVLPLLAMAHHELWVVAHDASIAGAYRAFVAGTFIWAWHELAFYSGVLTGPWRKPCPPEARGIKRFGYALGTHLYHELAVLAEVVLMLWLLGGGTNTLGLLVFALSWAMQHSAKLNVLLGVPRLNVELFPPHLRYLGSYWAPRMPSGFFIPSVSIATMLAIMLWLATWAHRLDPSGVRLALLASLVTLGAIEHWMLALPARRTVAVASSVD</sequence>
<feature type="transmembrane region" description="Helical" evidence="1">
    <location>
        <begin position="194"/>
        <end position="213"/>
    </location>
</feature>
<proteinExistence type="predicted"/>
<reference evidence="2 3" key="1">
    <citation type="submission" date="2016-05" db="EMBL/GenBank/DDBJ databases">
        <authorList>
            <person name="Lavstsen T."/>
            <person name="Jespersen J.S."/>
        </authorList>
    </citation>
    <scope>NUCLEOTIDE SEQUENCE [LARGE SCALE GENOMIC DNA]</scope>
    <source>
        <strain evidence="2 3">B7-9</strain>
    </source>
</reference>
<dbReference type="NCBIfam" id="TIGR03055">
    <property type="entry name" value="photo_alph_chp2"/>
    <property type="match status" value="1"/>
</dbReference>
<evidence type="ECO:0000256" key="1">
    <source>
        <dbReference type="SAM" id="Phobius"/>
    </source>
</evidence>
<dbReference type="Proteomes" id="UP000220922">
    <property type="component" value="Unassembled WGS sequence"/>
</dbReference>
<dbReference type="Pfam" id="PF12291">
    <property type="entry name" value="DUF3623"/>
    <property type="match status" value="1"/>
</dbReference>
<feature type="transmembrane region" description="Helical" evidence="1">
    <location>
        <begin position="225"/>
        <end position="242"/>
    </location>
</feature>
<comment type="caution">
    <text evidence="2">The sequence shown here is derived from an EMBL/GenBank/DDBJ whole genome shotgun (WGS) entry which is preliminary data.</text>
</comment>
<dbReference type="AlphaFoldDB" id="A0A2H3KWL1"/>
<evidence type="ECO:0000313" key="3">
    <source>
        <dbReference type="Proteomes" id="UP000220922"/>
    </source>
</evidence>
<dbReference type="OrthoDB" id="152369at2"/>
<keyword evidence="1" id="KW-0812">Transmembrane</keyword>